<dbReference type="PROSITE" id="PS51257">
    <property type="entry name" value="PROKAR_LIPOPROTEIN"/>
    <property type="match status" value="1"/>
</dbReference>
<evidence type="ECO:0000256" key="1">
    <source>
        <dbReference type="SAM" id="SignalP"/>
    </source>
</evidence>
<dbReference type="RefSeq" id="WP_119015241.1">
    <property type="nucleotide sequence ID" value="NZ_QXEV01000001.1"/>
</dbReference>
<dbReference type="AlphaFoldDB" id="A0A397S860"/>
<feature type="signal peptide" evidence="1">
    <location>
        <begin position="1"/>
        <end position="20"/>
    </location>
</feature>
<keyword evidence="3" id="KW-1185">Reference proteome</keyword>
<dbReference type="InParanoid" id="A0A397S860"/>
<feature type="chain" id="PRO_5017207014" evidence="1">
    <location>
        <begin position="21"/>
        <end position="359"/>
    </location>
</feature>
<dbReference type="Proteomes" id="UP000266506">
    <property type="component" value="Unassembled WGS sequence"/>
</dbReference>
<organism evidence="2 3">
    <name type="scientific">Anaeroplasma bactoclasticum</name>
    <dbReference type="NCBI Taxonomy" id="2088"/>
    <lineage>
        <taxon>Bacteria</taxon>
        <taxon>Bacillati</taxon>
        <taxon>Mycoplasmatota</taxon>
        <taxon>Mollicutes</taxon>
        <taxon>Anaeroplasmatales</taxon>
        <taxon>Anaeroplasmataceae</taxon>
        <taxon>Anaeroplasma</taxon>
    </lineage>
</organism>
<evidence type="ECO:0000313" key="3">
    <source>
        <dbReference type="Proteomes" id="UP000266506"/>
    </source>
</evidence>
<protein>
    <submittedName>
        <fullName evidence="2">Uncharacterized protein</fullName>
    </submittedName>
</protein>
<keyword evidence="1" id="KW-0732">Signal</keyword>
<dbReference type="EMBL" id="QXEV01000001">
    <property type="protein sequence ID" value="RIA78494.1"/>
    <property type="molecule type" value="Genomic_DNA"/>
</dbReference>
<evidence type="ECO:0000313" key="2">
    <source>
        <dbReference type="EMBL" id="RIA78494.1"/>
    </source>
</evidence>
<comment type="caution">
    <text evidence="2">The sequence shown here is derived from an EMBL/GenBank/DDBJ whole genome shotgun (WGS) entry which is preliminary data.</text>
</comment>
<reference evidence="2 3" key="1">
    <citation type="submission" date="2018-08" db="EMBL/GenBank/DDBJ databases">
        <title>Genomic Encyclopedia of Archaeal and Bacterial Type Strains, Phase II (KMG-II): from individual species to whole genera.</title>
        <authorList>
            <person name="Goeker M."/>
        </authorList>
    </citation>
    <scope>NUCLEOTIDE SEQUENCE [LARGE SCALE GENOMIC DNA]</scope>
    <source>
        <strain evidence="2 3">ATCC 27112</strain>
    </source>
</reference>
<gene>
    <name evidence="2" type="ORF">EI71_00055</name>
</gene>
<name>A0A397S860_9MOLU</name>
<accession>A0A397S860</accession>
<proteinExistence type="predicted"/>
<sequence>MKKRKLIYLLSLATLGASLASCGEARDYKSKNFTVEMPEKNSSATVEYKALEEKNGLVEFYANRIDPSKEGNENIQEDFYKKYQSVMATYFGKTISYSNQVKKENVKEAKSIFDTNSGNLYCYDHKYSKEDGKIISDSTVEMNSINKDGKTTFTLDITLNNEVLYVFNTTGSSIKEIKYVTGSLKLTSTFDFSIDKNAKYYNTLFDITHDKAIAYTSSLALEDDAKIYTNSDKSYLYSIFESTRENNDGTQSTSKYVTSKENYLVTFKGYAHKFGETRENFYNYKYEYFENSLLGDTIDTNGFTAWDNYPLFFDNKNPYPIAFMPYNLSSVDGSCLDRFLVYLAEDEELQAKLTITEDN</sequence>